<dbReference type="PANTHER" id="PTHR30055:SF234">
    <property type="entry name" value="HTH-TYPE TRANSCRIPTIONAL REGULATOR BETI"/>
    <property type="match status" value="1"/>
</dbReference>
<evidence type="ECO:0000313" key="7">
    <source>
        <dbReference type="Proteomes" id="UP001596512"/>
    </source>
</evidence>
<evidence type="ECO:0000313" key="6">
    <source>
        <dbReference type="EMBL" id="MFC7616389.1"/>
    </source>
</evidence>
<dbReference type="EMBL" id="JBHTEY010000004">
    <property type="protein sequence ID" value="MFC7616389.1"/>
    <property type="molecule type" value="Genomic_DNA"/>
</dbReference>
<feature type="domain" description="HTH tetR-type" evidence="5">
    <location>
        <begin position="14"/>
        <end position="74"/>
    </location>
</feature>
<keyword evidence="2 4" id="KW-0238">DNA-binding</keyword>
<reference evidence="7" key="1">
    <citation type="journal article" date="2019" name="Int. J. Syst. Evol. Microbiol.">
        <title>The Global Catalogue of Microorganisms (GCM) 10K type strain sequencing project: providing services to taxonomists for standard genome sequencing and annotation.</title>
        <authorList>
            <consortium name="The Broad Institute Genomics Platform"/>
            <consortium name="The Broad Institute Genome Sequencing Center for Infectious Disease"/>
            <person name="Wu L."/>
            <person name="Ma J."/>
        </authorList>
    </citation>
    <scope>NUCLEOTIDE SEQUENCE [LARGE SCALE GENOMIC DNA]</scope>
    <source>
        <strain evidence="7">JCM 17695</strain>
    </source>
</reference>
<keyword evidence="1" id="KW-0805">Transcription regulation</keyword>
<evidence type="ECO:0000259" key="5">
    <source>
        <dbReference type="PROSITE" id="PS50977"/>
    </source>
</evidence>
<evidence type="ECO:0000256" key="3">
    <source>
        <dbReference type="ARBA" id="ARBA00023163"/>
    </source>
</evidence>
<gene>
    <name evidence="6" type="ORF">ACFQV2_25885</name>
</gene>
<dbReference type="PRINTS" id="PR00455">
    <property type="entry name" value="HTHTETR"/>
</dbReference>
<evidence type="ECO:0000256" key="4">
    <source>
        <dbReference type="PROSITE-ProRule" id="PRU00335"/>
    </source>
</evidence>
<dbReference type="InterPro" id="IPR009057">
    <property type="entry name" value="Homeodomain-like_sf"/>
</dbReference>
<dbReference type="InterPro" id="IPR001647">
    <property type="entry name" value="HTH_TetR"/>
</dbReference>
<dbReference type="PANTHER" id="PTHR30055">
    <property type="entry name" value="HTH-TYPE TRANSCRIPTIONAL REGULATOR RUTR"/>
    <property type="match status" value="1"/>
</dbReference>
<dbReference type="PROSITE" id="PS50977">
    <property type="entry name" value="HTH_TETR_2"/>
    <property type="match status" value="1"/>
</dbReference>
<evidence type="ECO:0000256" key="2">
    <source>
        <dbReference type="ARBA" id="ARBA00023125"/>
    </source>
</evidence>
<feature type="DNA-binding region" description="H-T-H motif" evidence="4">
    <location>
        <begin position="37"/>
        <end position="56"/>
    </location>
</feature>
<dbReference type="SUPFAM" id="SSF46689">
    <property type="entry name" value="Homeodomain-like"/>
    <property type="match status" value="1"/>
</dbReference>
<dbReference type="Gene3D" id="1.10.357.10">
    <property type="entry name" value="Tetracycline Repressor, domain 2"/>
    <property type="match status" value="1"/>
</dbReference>
<dbReference type="InterPro" id="IPR050109">
    <property type="entry name" value="HTH-type_TetR-like_transc_reg"/>
</dbReference>
<dbReference type="Proteomes" id="UP001596512">
    <property type="component" value="Unassembled WGS sequence"/>
</dbReference>
<accession>A0ABW2TRQ1</accession>
<protein>
    <submittedName>
        <fullName evidence="6">TetR family transcriptional regulator</fullName>
    </submittedName>
</protein>
<dbReference type="SUPFAM" id="SSF48498">
    <property type="entry name" value="Tetracyclin repressor-like, C-terminal domain"/>
    <property type="match status" value="1"/>
</dbReference>
<dbReference type="InterPro" id="IPR036271">
    <property type="entry name" value="Tet_transcr_reg_TetR-rel_C_sf"/>
</dbReference>
<comment type="caution">
    <text evidence="6">The sequence shown here is derived from an EMBL/GenBank/DDBJ whole genome shotgun (WGS) entry which is preliminary data.</text>
</comment>
<name>A0ABW2TRQ1_9PSEU</name>
<keyword evidence="3" id="KW-0804">Transcription</keyword>
<dbReference type="Pfam" id="PF00440">
    <property type="entry name" value="TetR_N"/>
    <property type="match status" value="1"/>
</dbReference>
<organism evidence="6 7">
    <name type="scientific">Actinokineospora soli</name>
    <dbReference type="NCBI Taxonomy" id="1048753"/>
    <lineage>
        <taxon>Bacteria</taxon>
        <taxon>Bacillati</taxon>
        <taxon>Actinomycetota</taxon>
        <taxon>Actinomycetes</taxon>
        <taxon>Pseudonocardiales</taxon>
        <taxon>Pseudonocardiaceae</taxon>
        <taxon>Actinokineospora</taxon>
    </lineage>
</organism>
<proteinExistence type="predicted"/>
<sequence length="190" mass="20433">MTTPRATRRAETTQESRRLLITAAAELFAERGYRSTTFEDIAARSGVSRGSIPWHFGNKEGLLAAVVEQVVADLRTGADAPASVDEALRGLVAFTRSPSTGLFITLIAEALEPGSALHKWYADMHAALRDRVRSWVERVGLPDGVGAEELSTVLLGAVMGVHQQWRVAPDAVDLERAYAALGALLRAVGI</sequence>
<evidence type="ECO:0000256" key="1">
    <source>
        <dbReference type="ARBA" id="ARBA00023015"/>
    </source>
</evidence>
<keyword evidence="7" id="KW-1185">Reference proteome</keyword>